<protein>
    <submittedName>
        <fullName evidence="2">Uncharacterized protein</fullName>
    </submittedName>
</protein>
<feature type="compositionally biased region" description="Basic residues" evidence="1">
    <location>
        <begin position="13"/>
        <end position="32"/>
    </location>
</feature>
<evidence type="ECO:0000313" key="3">
    <source>
        <dbReference type="Proteomes" id="UP000265520"/>
    </source>
</evidence>
<feature type="compositionally biased region" description="Basic and acidic residues" evidence="1">
    <location>
        <begin position="33"/>
        <end position="44"/>
    </location>
</feature>
<accession>A0A392R3F2</accession>
<proteinExistence type="predicted"/>
<feature type="non-terminal residue" evidence="2">
    <location>
        <position position="156"/>
    </location>
</feature>
<keyword evidence="3" id="KW-1185">Reference proteome</keyword>
<organism evidence="2 3">
    <name type="scientific">Trifolium medium</name>
    <dbReference type="NCBI Taxonomy" id="97028"/>
    <lineage>
        <taxon>Eukaryota</taxon>
        <taxon>Viridiplantae</taxon>
        <taxon>Streptophyta</taxon>
        <taxon>Embryophyta</taxon>
        <taxon>Tracheophyta</taxon>
        <taxon>Spermatophyta</taxon>
        <taxon>Magnoliopsida</taxon>
        <taxon>eudicotyledons</taxon>
        <taxon>Gunneridae</taxon>
        <taxon>Pentapetalae</taxon>
        <taxon>rosids</taxon>
        <taxon>fabids</taxon>
        <taxon>Fabales</taxon>
        <taxon>Fabaceae</taxon>
        <taxon>Papilionoideae</taxon>
        <taxon>50 kb inversion clade</taxon>
        <taxon>NPAAA clade</taxon>
        <taxon>Hologalegina</taxon>
        <taxon>IRL clade</taxon>
        <taxon>Trifolieae</taxon>
        <taxon>Trifolium</taxon>
    </lineage>
</organism>
<feature type="compositionally biased region" description="Basic and acidic residues" evidence="1">
    <location>
        <begin position="56"/>
        <end position="80"/>
    </location>
</feature>
<dbReference type="Proteomes" id="UP000265520">
    <property type="component" value="Unassembled WGS sequence"/>
</dbReference>
<sequence>GLRITALEESIRSKRSGSRSPRQTRPRSKTPPRRPDAHNRRPALERLQQSNKKRDRTPPREDRVSLSKKGKATERPEQRRRSPQGLALMANQGPSSSRSRGNHGHHSPTPPRDNSPPHRSPHGSDEEDYRCPLSPEIMKAPIPAGFERPPPLGTYD</sequence>
<feature type="non-terminal residue" evidence="2">
    <location>
        <position position="1"/>
    </location>
</feature>
<dbReference type="AlphaFoldDB" id="A0A392R3F2"/>
<name>A0A392R3F2_9FABA</name>
<feature type="region of interest" description="Disordered" evidence="1">
    <location>
        <begin position="1"/>
        <end position="156"/>
    </location>
</feature>
<evidence type="ECO:0000256" key="1">
    <source>
        <dbReference type="SAM" id="MobiDB-lite"/>
    </source>
</evidence>
<evidence type="ECO:0000313" key="2">
    <source>
        <dbReference type="EMBL" id="MCI31083.1"/>
    </source>
</evidence>
<reference evidence="2 3" key="1">
    <citation type="journal article" date="2018" name="Front. Plant Sci.">
        <title>Red Clover (Trifolium pratense) and Zigzag Clover (T. medium) - A Picture of Genomic Similarities and Differences.</title>
        <authorList>
            <person name="Dluhosova J."/>
            <person name="Istvanek J."/>
            <person name="Nedelnik J."/>
            <person name="Repkova J."/>
        </authorList>
    </citation>
    <scope>NUCLEOTIDE SEQUENCE [LARGE SCALE GENOMIC DNA]</scope>
    <source>
        <strain evidence="3">cv. 10/8</strain>
        <tissue evidence="2">Leaf</tissue>
    </source>
</reference>
<comment type="caution">
    <text evidence="2">The sequence shown here is derived from an EMBL/GenBank/DDBJ whole genome shotgun (WGS) entry which is preliminary data.</text>
</comment>
<dbReference type="EMBL" id="LXQA010184523">
    <property type="protein sequence ID" value="MCI31083.1"/>
    <property type="molecule type" value="Genomic_DNA"/>
</dbReference>